<name>X0X0T5_9ZZZZ</name>
<dbReference type="AlphaFoldDB" id="X0X0T5"/>
<reference evidence="1" key="1">
    <citation type="journal article" date="2014" name="Front. Microbiol.">
        <title>High frequency of phylogenetically diverse reductive dehalogenase-homologous genes in deep subseafloor sedimentary metagenomes.</title>
        <authorList>
            <person name="Kawai M."/>
            <person name="Futagami T."/>
            <person name="Toyoda A."/>
            <person name="Takaki Y."/>
            <person name="Nishi S."/>
            <person name="Hori S."/>
            <person name="Arai W."/>
            <person name="Tsubouchi T."/>
            <person name="Morono Y."/>
            <person name="Uchiyama I."/>
            <person name="Ito T."/>
            <person name="Fujiyama A."/>
            <person name="Inagaki F."/>
            <person name="Takami H."/>
        </authorList>
    </citation>
    <scope>NUCLEOTIDE SEQUENCE</scope>
    <source>
        <strain evidence="1">Expedition CK06-06</strain>
    </source>
</reference>
<proteinExistence type="predicted"/>
<evidence type="ECO:0000313" key="1">
    <source>
        <dbReference type="EMBL" id="GAG18616.1"/>
    </source>
</evidence>
<feature type="non-terminal residue" evidence="1">
    <location>
        <position position="1"/>
    </location>
</feature>
<protein>
    <submittedName>
        <fullName evidence="1">Uncharacterized protein</fullName>
    </submittedName>
</protein>
<accession>X0X0T5</accession>
<organism evidence="1">
    <name type="scientific">marine sediment metagenome</name>
    <dbReference type="NCBI Taxonomy" id="412755"/>
    <lineage>
        <taxon>unclassified sequences</taxon>
        <taxon>metagenomes</taxon>
        <taxon>ecological metagenomes</taxon>
    </lineage>
</organism>
<gene>
    <name evidence="1" type="ORF">S01H1_50872</name>
</gene>
<sequence>NSPFAEMPRHTHNKEDGWLRPFSAGVYATFIPDFLEDGRVMFCPSEKNLRAAGANTPCEFALSNVYVYPAFDEDAKANSPLPGYALEDLVGSYSIIANNRTYNQQADRVPSKAGDSPDLIVGGEFCGGIQTLWFTKSHGGWLGNASCNHYASRRRQNWRLDVQNELYLSGKVEAKTSTDLIYEALFNPQAGSKYRHYY</sequence>
<dbReference type="EMBL" id="BARS01032800">
    <property type="protein sequence ID" value="GAG18616.1"/>
    <property type="molecule type" value="Genomic_DNA"/>
</dbReference>
<comment type="caution">
    <text evidence="1">The sequence shown here is derived from an EMBL/GenBank/DDBJ whole genome shotgun (WGS) entry which is preliminary data.</text>
</comment>